<keyword evidence="10" id="KW-0966">Cell projection</keyword>
<dbReference type="NCBIfam" id="TIGR03506">
    <property type="entry name" value="FlgEFG_subfam"/>
    <property type="match status" value="1"/>
</dbReference>
<dbReference type="InterPro" id="IPR010930">
    <property type="entry name" value="Flg_bb/hook_C_dom"/>
</dbReference>
<keyword evidence="4 5" id="KW-0975">Bacterial flagellum</keyword>
<protein>
    <recommendedName>
        <fullName evidence="3 5">Flagellar hook protein FlgE</fullName>
    </recommendedName>
</protein>
<dbReference type="RefSeq" id="WP_128443937.1">
    <property type="nucleotide sequence ID" value="NZ_SBIP01000003.1"/>
</dbReference>
<dbReference type="EMBL" id="SBIP01000003">
    <property type="protein sequence ID" value="RWX77023.1"/>
    <property type="molecule type" value="Genomic_DNA"/>
</dbReference>
<feature type="domain" description="Flagellar hook protein FlgE/F/G-like D1" evidence="9">
    <location>
        <begin position="84"/>
        <end position="137"/>
    </location>
</feature>
<dbReference type="InterPro" id="IPR001444">
    <property type="entry name" value="Flag_bb_rod_N"/>
</dbReference>
<dbReference type="Pfam" id="PF00460">
    <property type="entry name" value="Flg_bb_rod"/>
    <property type="match status" value="1"/>
</dbReference>
<evidence type="ECO:0000313" key="11">
    <source>
        <dbReference type="Proteomes" id="UP000287687"/>
    </source>
</evidence>
<dbReference type="AlphaFoldDB" id="A0A444LG43"/>
<evidence type="ECO:0000313" key="10">
    <source>
        <dbReference type="EMBL" id="RWX77023.1"/>
    </source>
</evidence>
<feature type="domain" description="Flagellar basal body rod protein N-terminal" evidence="6">
    <location>
        <begin position="7"/>
        <end position="37"/>
    </location>
</feature>
<name>A0A444LG43_9HYPH</name>
<dbReference type="InterPro" id="IPR053967">
    <property type="entry name" value="LlgE_F_G-like_D1"/>
</dbReference>
<dbReference type="Gene3D" id="2.60.98.20">
    <property type="entry name" value="Flagellar hook protein FlgE"/>
    <property type="match status" value="1"/>
</dbReference>
<organism evidence="10 11">
    <name type="scientific">Neorhizobium lilium</name>
    <dbReference type="NCBI Taxonomy" id="2503024"/>
    <lineage>
        <taxon>Bacteria</taxon>
        <taxon>Pseudomonadati</taxon>
        <taxon>Pseudomonadota</taxon>
        <taxon>Alphaproteobacteria</taxon>
        <taxon>Hyphomicrobiales</taxon>
        <taxon>Rhizobiaceae</taxon>
        <taxon>Rhizobium/Agrobacterium group</taxon>
        <taxon>Neorhizobium</taxon>
    </lineage>
</organism>
<dbReference type="InterPro" id="IPR020013">
    <property type="entry name" value="Flagellar_FlgE/F/G"/>
</dbReference>
<evidence type="ECO:0000256" key="1">
    <source>
        <dbReference type="ARBA" id="ARBA00004117"/>
    </source>
</evidence>
<dbReference type="InterPro" id="IPR019776">
    <property type="entry name" value="Flagellar_basal_body_rod_CS"/>
</dbReference>
<dbReference type="GO" id="GO:0009424">
    <property type="term" value="C:bacterial-type flagellum hook"/>
    <property type="evidence" value="ECO:0007669"/>
    <property type="project" value="TreeGrafter"/>
</dbReference>
<evidence type="ECO:0000256" key="4">
    <source>
        <dbReference type="ARBA" id="ARBA00023143"/>
    </source>
</evidence>
<keyword evidence="11" id="KW-1185">Reference proteome</keyword>
<feature type="domain" description="Flagellar hook protein FlgE D2" evidence="8">
    <location>
        <begin position="179"/>
        <end position="316"/>
    </location>
</feature>
<accession>A0A444LG43</accession>
<dbReference type="OrthoDB" id="8372879at2"/>
<gene>
    <name evidence="10" type="ORF">EPK99_15285</name>
</gene>
<reference evidence="10 11" key="1">
    <citation type="submission" date="2019-01" db="EMBL/GenBank/DDBJ databases">
        <title>The draft genome of Rhizobium sp. 24NR.</title>
        <authorList>
            <person name="Liu L."/>
            <person name="Liang L."/>
            <person name="Shi S."/>
            <person name="Xu L."/>
            <person name="Wang X."/>
            <person name="Li L."/>
            <person name="Zhang X."/>
        </authorList>
    </citation>
    <scope>NUCLEOTIDE SEQUENCE [LARGE SCALE GENOMIC DNA]</scope>
    <source>
        <strain evidence="10 11">24NR</strain>
    </source>
</reference>
<evidence type="ECO:0000256" key="2">
    <source>
        <dbReference type="ARBA" id="ARBA00009677"/>
    </source>
</evidence>
<dbReference type="Pfam" id="PF22692">
    <property type="entry name" value="LlgE_F_G_D1"/>
    <property type="match status" value="1"/>
</dbReference>
<dbReference type="InterPro" id="IPR011491">
    <property type="entry name" value="FlgE_D2"/>
</dbReference>
<dbReference type="InterPro" id="IPR037058">
    <property type="entry name" value="Falgellar_hook_FlgE_sf"/>
</dbReference>
<evidence type="ECO:0000256" key="5">
    <source>
        <dbReference type="RuleBase" id="RU362116"/>
    </source>
</evidence>
<evidence type="ECO:0000259" key="9">
    <source>
        <dbReference type="Pfam" id="PF22692"/>
    </source>
</evidence>
<comment type="subcellular location">
    <subcellularLocation>
        <location evidence="1 5">Bacterial flagellum basal body</location>
    </subcellularLocation>
</comment>
<dbReference type="Proteomes" id="UP000287687">
    <property type="component" value="Unassembled WGS sequence"/>
</dbReference>
<evidence type="ECO:0000256" key="3">
    <source>
        <dbReference type="ARBA" id="ARBA00019015"/>
    </source>
</evidence>
<dbReference type="GO" id="GO:0005829">
    <property type="term" value="C:cytosol"/>
    <property type="evidence" value="ECO:0007669"/>
    <property type="project" value="TreeGrafter"/>
</dbReference>
<keyword evidence="10" id="KW-0969">Cilium</keyword>
<proteinExistence type="inferred from homology"/>
<dbReference type="Pfam" id="PF07559">
    <property type="entry name" value="FlgE_D2"/>
    <property type="match status" value="1"/>
</dbReference>
<dbReference type="PANTHER" id="PTHR30435:SF1">
    <property type="entry name" value="FLAGELLAR HOOK PROTEIN FLGE"/>
    <property type="match status" value="1"/>
</dbReference>
<dbReference type="GO" id="GO:0009425">
    <property type="term" value="C:bacterial-type flagellum basal body"/>
    <property type="evidence" value="ECO:0007669"/>
    <property type="project" value="UniProtKB-SubCell"/>
</dbReference>
<dbReference type="PROSITE" id="PS00588">
    <property type="entry name" value="FLAGELLA_BB_ROD"/>
    <property type="match status" value="1"/>
</dbReference>
<comment type="similarity">
    <text evidence="2 5">Belongs to the flagella basal body rod proteins family.</text>
</comment>
<keyword evidence="10" id="KW-0282">Flagellum</keyword>
<comment type="function">
    <text evidence="5">A flexible structure which links the flagellar filament to the drive apparatus in the basal body.</text>
</comment>
<comment type="caution">
    <text evidence="10">The sequence shown here is derived from an EMBL/GenBank/DDBJ whole genome shotgun (WGS) entry which is preliminary data.</text>
</comment>
<dbReference type="SUPFAM" id="SSF117143">
    <property type="entry name" value="Flagellar hook protein flgE"/>
    <property type="match status" value="1"/>
</dbReference>
<dbReference type="Pfam" id="PF06429">
    <property type="entry name" value="Flg_bbr_C"/>
    <property type="match status" value="1"/>
</dbReference>
<evidence type="ECO:0000259" key="8">
    <source>
        <dbReference type="Pfam" id="PF07559"/>
    </source>
</evidence>
<evidence type="ECO:0000259" key="7">
    <source>
        <dbReference type="Pfam" id="PF06429"/>
    </source>
</evidence>
<dbReference type="GO" id="GO:0071978">
    <property type="term" value="P:bacterial-type flagellum-dependent swarming motility"/>
    <property type="evidence" value="ECO:0007669"/>
    <property type="project" value="TreeGrafter"/>
</dbReference>
<evidence type="ECO:0000259" key="6">
    <source>
        <dbReference type="Pfam" id="PF00460"/>
    </source>
</evidence>
<feature type="domain" description="Flagellar basal-body/hook protein C-terminal" evidence="7">
    <location>
        <begin position="391"/>
        <end position="435"/>
    </location>
</feature>
<dbReference type="PANTHER" id="PTHR30435">
    <property type="entry name" value="FLAGELLAR PROTEIN"/>
    <property type="match status" value="1"/>
</dbReference>
<dbReference type="InterPro" id="IPR037925">
    <property type="entry name" value="FlgE/F/G-like"/>
</dbReference>
<sequence>MSLFGTMKTAVSGMSAQANRLGTVGDNIANSSTTAYKKASTSFSSLVLPSTAGAYNSGGVETSTSYAVSEQGALEYTTSKTDLAIQGNGFFVVQDTAGNTFLTRSGNFTKDESGYLVNAAGYTLLGYSYESGTPTTVVNSYDGLIPINVGGNDLSAVASTNGSLAGNLNSAAAVVTDHLPSENTTDVKVDMNSTLKTSLTSYDSLGNPVVYDFYFSKTATEPDAWGLTVYNAADASKAGNGSFPYQDVDGNPVSPVMSDIPLTYDANGKLVDVDSSPDNLSILIDEDGDGAGIKIDLSKMTQLAAKSNISSGSVNGSKPSSIESVKIDAAGTINAVYADGSTKPLYQIAMATVESPDNLEVGSGNVYSTTSDSGVVTLGFAGTSGFGKIVSGALETSNVDLANELTEMIESQRSYSANSKVFQTGSDLMDVLINLVR</sequence>